<protein>
    <submittedName>
        <fullName evidence="1">Uncharacterized protein</fullName>
    </submittedName>
</protein>
<dbReference type="EMBL" id="BGPR01000163">
    <property type="protein sequence ID" value="GBM00998.1"/>
    <property type="molecule type" value="Genomic_DNA"/>
</dbReference>
<proteinExistence type="predicted"/>
<keyword evidence="2" id="KW-1185">Reference proteome</keyword>
<dbReference type="Proteomes" id="UP000499080">
    <property type="component" value="Unassembled WGS sequence"/>
</dbReference>
<gene>
    <name evidence="1" type="ORF">AVEN_55511_1</name>
</gene>
<evidence type="ECO:0000313" key="1">
    <source>
        <dbReference type="EMBL" id="GBM00998.1"/>
    </source>
</evidence>
<organism evidence="1 2">
    <name type="scientific">Araneus ventricosus</name>
    <name type="common">Orbweaver spider</name>
    <name type="synonym">Epeira ventricosa</name>
    <dbReference type="NCBI Taxonomy" id="182803"/>
    <lineage>
        <taxon>Eukaryota</taxon>
        <taxon>Metazoa</taxon>
        <taxon>Ecdysozoa</taxon>
        <taxon>Arthropoda</taxon>
        <taxon>Chelicerata</taxon>
        <taxon>Arachnida</taxon>
        <taxon>Araneae</taxon>
        <taxon>Araneomorphae</taxon>
        <taxon>Entelegynae</taxon>
        <taxon>Araneoidea</taxon>
        <taxon>Araneidae</taxon>
        <taxon>Araneus</taxon>
    </lineage>
</organism>
<name>A0A4Y2CB15_ARAVE</name>
<sequence>MKEDTEEPLLTSQSLTILELYSISKNPGKQTWIITLENFLYSGHFPSRSIGLKCDIPYQILPIPIPKMFPVCLKCQCVRASPARILGVLKCLLLSPGDLFSETLLEFCVGKRSHGFDLARSGDKQQHQVRPTSSNEQLAGRDMRYCSP</sequence>
<accession>A0A4Y2CB15</accession>
<comment type="caution">
    <text evidence="1">The sequence shown here is derived from an EMBL/GenBank/DDBJ whole genome shotgun (WGS) entry which is preliminary data.</text>
</comment>
<dbReference type="AlphaFoldDB" id="A0A4Y2CB15"/>
<reference evidence="1 2" key="1">
    <citation type="journal article" date="2019" name="Sci. Rep.">
        <title>Orb-weaving spider Araneus ventricosus genome elucidates the spidroin gene catalogue.</title>
        <authorList>
            <person name="Kono N."/>
            <person name="Nakamura H."/>
            <person name="Ohtoshi R."/>
            <person name="Moran D.A.P."/>
            <person name="Shinohara A."/>
            <person name="Yoshida Y."/>
            <person name="Fujiwara M."/>
            <person name="Mori M."/>
            <person name="Tomita M."/>
            <person name="Arakawa K."/>
        </authorList>
    </citation>
    <scope>NUCLEOTIDE SEQUENCE [LARGE SCALE GENOMIC DNA]</scope>
</reference>
<evidence type="ECO:0000313" key="2">
    <source>
        <dbReference type="Proteomes" id="UP000499080"/>
    </source>
</evidence>